<evidence type="ECO:0000256" key="1">
    <source>
        <dbReference type="ARBA" id="ARBA00007121"/>
    </source>
</evidence>
<name>A0A380S6J3_FIBSU</name>
<dbReference type="EMBL" id="UHJL01000002">
    <property type="protein sequence ID" value="SUQ24440.1"/>
    <property type="molecule type" value="Genomic_DNA"/>
</dbReference>
<sequence length="392" mass="43266">MIVSNFSNSIKFVGVDDREIDLFEGQYKVPDGVSYNSYVIFDEKIAVTDSVDAHKVSEWLTNVENALQGKTPDYLIVHHLEPDHAGGFLEFIKKYPDATIAASAKALAFIPQFVKLPEGTKTLTLKDGDTLSLGKHTLKFIAAPMVHWPEVLLSYDESEKILFSADAFGTFGLSGKLGEDWVSEARRYYINIVGKYGMQVQSVLKKLAGIEVKTICPLHGPVLTDNLSFYIEKYNTWSSYTPETQGVFVAYAGVYGHTAEAAKKLAESLREKGIDVTIMDLARTYSSETVAQAFRYSHLAVCATTLDAGLFPAAEKFLTHLKAKNYSNRKVGIVENGTWAPMAAKKMHEILDTLKNVTFCETTVTLKSALDETSAAKLEELAVEFAKDLGKA</sequence>
<dbReference type="RefSeq" id="WP_109572930.1">
    <property type="nucleotide sequence ID" value="NZ_UHJL01000002.1"/>
</dbReference>
<evidence type="ECO:0000313" key="3">
    <source>
        <dbReference type="EMBL" id="SUQ24440.1"/>
    </source>
</evidence>
<dbReference type="CDD" id="cd07709">
    <property type="entry name" value="flavodiiron_proteins_MBL-fold"/>
    <property type="match status" value="1"/>
</dbReference>
<protein>
    <submittedName>
        <fullName evidence="3">Flavorubredoxin</fullName>
    </submittedName>
</protein>
<dbReference type="InterPro" id="IPR001279">
    <property type="entry name" value="Metallo-B-lactamas"/>
</dbReference>
<dbReference type="Pfam" id="PF00258">
    <property type="entry name" value="Flavodoxin_1"/>
    <property type="match status" value="1"/>
</dbReference>
<dbReference type="SUPFAM" id="SSF56281">
    <property type="entry name" value="Metallo-hydrolase/oxidoreductase"/>
    <property type="match status" value="1"/>
</dbReference>
<accession>A0A380S6J3</accession>
<dbReference type="PROSITE" id="PS50902">
    <property type="entry name" value="FLAVODOXIN_LIKE"/>
    <property type="match status" value="1"/>
</dbReference>
<dbReference type="InterPro" id="IPR036866">
    <property type="entry name" value="RibonucZ/Hydroxyglut_hydro"/>
</dbReference>
<gene>
    <name evidence="3" type="ORF">SAMN05661053_1841</name>
</gene>
<reference evidence="3 4" key="1">
    <citation type="submission" date="2017-08" db="EMBL/GenBank/DDBJ databases">
        <authorList>
            <person name="de Groot N.N."/>
        </authorList>
    </citation>
    <scope>NUCLEOTIDE SEQUENCE [LARGE SCALE GENOMIC DNA]</scope>
    <source>
        <strain evidence="3 4">HM2</strain>
    </source>
</reference>
<dbReference type="InterPro" id="IPR008254">
    <property type="entry name" value="Flavodoxin/NO_synth"/>
</dbReference>
<dbReference type="GO" id="GO:0016491">
    <property type="term" value="F:oxidoreductase activity"/>
    <property type="evidence" value="ECO:0007669"/>
    <property type="project" value="InterPro"/>
</dbReference>
<organism evidence="3 4">
    <name type="scientific">Fibrobacter succinogenes</name>
    <name type="common">Bacteroides succinogenes</name>
    <dbReference type="NCBI Taxonomy" id="833"/>
    <lineage>
        <taxon>Bacteria</taxon>
        <taxon>Pseudomonadati</taxon>
        <taxon>Fibrobacterota</taxon>
        <taxon>Fibrobacteria</taxon>
        <taxon>Fibrobacterales</taxon>
        <taxon>Fibrobacteraceae</taxon>
        <taxon>Fibrobacter</taxon>
    </lineage>
</organism>
<dbReference type="Gene3D" id="3.40.50.360">
    <property type="match status" value="1"/>
</dbReference>
<dbReference type="PIRSF" id="PIRSF005243">
    <property type="entry name" value="ROO"/>
    <property type="match status" value="1"/>
</dbReference>
<dbReference type="GO" id="GO:0010181">
    <property type="term" value="F:FMN binding"/>
    <property type="evidence" value="ECO:0007669"/>
    <property type="project" value="InterPro"/>
</dbReference>
<dbReference type="GO" id="GO:0046872">
    <property type="term" value="F:metal ion binding"/>
    <property type="evidence" value="ECO:0007669"/>
    <property type="project" value="InterPro"/>
</dbReference>
<dbReference type="InterPro" id="IPR045761">
    <property type="entry name" value="ODP_dom"/>
</dbReference>
<dbReference type="SMART" id="SM00849">
    <property type="entry name" value="Lactamase_B"/>
    <property type="match status" value="1"/>
</dbReference>
<evidence type="ECO:0000259" key="2">
    <source>
        <dbReference type="PROSITE" id="PS50902"/>
    </source>
</evidence>
<dbReference type="SUPFAM" id="SSF52218">
    <property type="entry name" value="Flavoproteins"/>
    <property type="match status" value="1"/>
</dbReference>
<dbReference type="PANTHER" id="PTHR43717">
    <property type="entry name" value="ANAEROBIC NITRIC OXIDE REDUCTASE FLAVORUBREDOXIN"/>
    <property type="match status" value="1"/>
</dbReference>
<dbReference type="Proteomes" id="UP000255423">
    <property type="component" value="Unassembled WGS sequence"/>
</dbReference>
<dbReference type="InterPro" id="IPR029039">
    <property type="entry name" value="Flavoprotein-like_sf"/>
</dbReference>
<comment type="similarity">
    <text evidence="1">In the N-terminal section; belongs to the zinc metallo-hydrolase group 3 family.</text>
</comment>
<dbReference type="Pfam" id="PF19583">
    <property type="entry name" value="ODP"/>
    <property type="match status" value="1"/>
</dbReference>
<dbReference type="Gene3D" id="3.60.15.10">
    <property type="entry name" value="Ribonuclease Z/Hydroxyacylglutathione hydrolase-like"/>
    <property type="match status" value="1"/>
</dbReference>
<feature type="domain" description="Flavodoxin-like" evidence="2">
    <location>
        <begin position="247"/>
        <end position="392"/>
    </location>
</feature>
<dbReference type="PANTHER" id="PTHR43717:SF1">
    <property type="entry name" value="ANAEROBIC NITRIC OXIDE REDUCTASE FLAVORUBREDOXIN"/>
    <property type="match status" value="1"/>
</dbReference>
<proteinExistence type="inferred from homology"/>
<dbReference type="InterPro" id="IPR016440">
    <property type="entry name" value="Rubredoxin-O_OxRdtase"/>
</dbReference>
<evidence type="ECO:0000313" key="4">
    <source>
        <dbReference type="Proteomes" id="UP000255423"/>
    </source>
</evidence>
<dbReference type="AlphaFoldDB" id="A0A380S6J3"/>
<dbReference type="GO" id="GO:0009055">
    <property type="term" value="F:electron transfer activity"/>
    <property type="evidence" value="ECO:0007669"/>
    <property type="project" value="InterPro"/>
</dbReference>